<dbReference type="Pfam" id="PF24758">
    <property type="entry name" value="LRR_At5g56370"/>
    <property type="match status" value="1"/>
</dbReference>
<evidence type="ECO:0000313" key="3">
    <source>
        <dbReference type="Proteomes" id="UP001415857"/>
    </source>
</evidence>
<dbReference type="InterPro" id="IPR055411">
    <property type="entry name" value="LRR_FXL15/At3g58940/PEG3-like"/>
</dbReference>
<keyword evidence="3" id="KW-1185">Reference proteome</keyword>
<evidence type="ECO:0000259" key="1">
    <source>
        <dbReference type="PROSITE" id="PS50181"/>
    </source>
</evidence>
<feature type="domain" description="F-box" evidence="1">
    <location>
        <begin position="15"/>
        <end position="68"/>
    </location>
</feature>
<dbReference type="Pfam" id="PF00646">
    <property type="entry name" value="F-box"/>
    <property type="match status" value="1"/>
</dbReference>
<dbReference type="InterPro" id="IPR036047">
    <property type="entry name" value="F-box-like_dom_sf"/>
</dbReference>
<accession>A0AAP0NDP5</accession>
<dbReference type="EMBL" id="JBBPBK010000015">
    <property type="protein sequence ID" value="KAK9269149.1"/>
    <property type="molecule type" value="Genomic_DNA"/>
</dbReference>
<dbReference type="SUPFAM" id="SSF52047">
    <property type="entry name" value="RNI-like"/>
    <property type="match status" value="1"/>
</dbReference>
<dbReference type="SUPFAM" id="SSF81383">
    <property type="entry name" value="F-box domain"/>
    <property type="match status" value="1"/>
</dbReference>
<dbReference type="PANTHER" id="PTHR31900">
    <property type="entry name" value="F-BOX/RNI SUPERFAMILY PROTEIN-RELATED"/>
    <property type="match status" value="1"/>
</dbReference>
<reference evidence="2 3" key="1">
    <citation type="journal article" date="2024" name="Plant J.">
        <title>Genome sequences and population genomics reveal climatic adaptation and genomic divergence between two closely related sweetgum species.</title>
        <authorList>
            <person name="Xu W.Q."/>
            <person name="Ren C.Q."/>
            <person name="Zhang X.Y."/>
            <person name="Comes H.P."/>
            <person name="Liu X.H."/>
            <person name="Li Y.G."/>
            <person name="Kettle C.J."/>
            <person name="Jalonen R."/>
            <person name="Gaisberger H."/>
            <person name="Ma Y.Z."/>
            <person name="Qiu Y.X."/>
        </authorList>
    </citation>
    <scope>NUCLEOTIDE SEQUENCE [LARGE SCALE GENOMIC DNA]</scope>
    <source>
        <strain evidence="2">Hangzhou</strain>
    </source>
</reference>
<dbReference type="CDD" id="cd22160">
    <property type="entry name" value="F-box_AtFBL13-like"/>
    <property type="match status" value="1"/>
</dbReference>
<comment type="caution">
    <text evidence="2">The sequence shown here is derived from an EMBL/GenBank/DDBJ whole genome shotgun (WGS) entry which is preliminary data.</text>
</comment>
<dbReference type="AlphaFoldDB" id="A0AAP0NDP5"/>
<dbReference type="InterPro" id="IPR032675">
    <property type="entry name" value="LRR_dom_sf"/>
</dbReference>
<dbReference type="Pfam" id="PF08387">
    <property type="entry name" value="FBD"/>
    <property type="match status" value="1"/>
</dbReference>
<organism evidence="2 3">
    <name type="scientific">Liquidambar formosana</name>
    <name type="common">Formosan gum</name>
    <dbReference type="NCBI Taxonomy" id="63359"/>
    <lineage>
        <taxon>Eukaryota</taxon>
        <taxon>Viridiplantae</taxon>
        <taxon>Streptophyta</taxon>
        <taxon>Embryophyta</taxon>
        <taxon>Tracheophyta</taxon>
        <taxon>Spermatophyta</taxon>
        <taxon>Magnoliopsida</taxon>
        <taxon>eudicotyledons</taxon>
        <taxon>Gunneridae</taxon>
        <taxon>Pentapetalae</taxon>
        <taxon>Saxifragales</taxon>
        <taxon>Altingiaceae</taxon>
        <taxon>Liquidambar</taxon>
    </lineage>
</organism>
<dbReference type="InterPro" id="IPR006566">
    <property type="entry name" value="FBD"/>
</dbReference>
<protein>
    <recommendedName>
        <fullName evidence="1">F-box domain-containing protein</fullName>
    </recommendedName>
</protein>
<dbReference type="InterPro" id="IPR050232">
    <property type="entry name" value="FBL13/AtMIF1-like"/>
</dbReference>
<dbReference type="Proteomes" id="UP001415857">
    <property type="component" value="Unassembled WGS sequence"/>
</dbReference>
<sequence>MDSERESQKLSMGTEDRISRLPDMTLVNVLYYLPTKQAVATSVLSKRWRSLWALVPRLDFDDSLFLHPQDGDANPVETTVSFMNFVNRVLILRTYIPEFKLKCTRYDSFHVNAWILAALRCHVQELDICITPKPSFKLSYDVFAFQELVYIKLGRTFVLDVPKSVCLPKLEVLCLDSIEFRDDDSICKLISSCPVLEELSVENCGFKNIRVFCVSAPKLKTLIISCSISKKDDYSTRNCVFEIVVDAPALETLFYSDFVARGYSLGTLQCLHHVGFDVLYRQEGKDICNKRLLDLLFGVANSESLALSGFSVMAFSLLKKYFFLPKFNYLTRLLLEVNEYCGPLLTIFLENSPNLEILILDTKEVWRDTELKWEPPSHVPKCLLLHLKEVVLNGCSEQEDVIKLINYLQENAKVLNKVSRLPMSPGS</sequence>
<name>A0AAP0NDP5_LIQFO</name>
<dbReference type="Gene3D" id="3.80.10.10">
    <property type="entry name" value="Ribonuclease Inhibitor"/>
    <property type="match status" value="1"/>
</dbReference>
<proteinExistence type="predicted"/>
<gene>
    <name evidence="2" type="ORF">L1049_000918</name>
</gene>
<dbReference type="InterPro" id="IPR053781">
    <property type="entry name" value="F-box_AtFBL13-like"/>
</dbReference>
<evidence type="ECO:0000313" key="2">
    <source>
        <dbReference type="EMBL" id="KAK9269149.1"/>
    </source>
</evidence>
<dbReference type="PROSITE" id="PS50181">
    <property type="entry name" value="FBOX"/>
    <property type="match status" value="1"/>
</dbReference>
<dbReference type="InterPro" id="IPR001810">
    <property type="entry name" value="F-box_dom"/>
</dbReference>
<dbReference type="PANTHER" id="PTHR31900:SF34">
    <property type="entry name" value="EMB|CAB62440.1-RELATED"/>
    <property type="match status" value="1"/>
</dbReference>